<keyword evidence="7" id="KW-0653">Protein transport</keyword>
<accession>A0A523YPW2</accession>
<keyword evidence="5 8" id="KW-1133">Transmembrane helix</keyword>
<feature type="transmembrane region" description="Helical" evidence="8">
    <location>
        <begin position="12"/>
        <end position="32"/>
    </location>
</feature>
<evidence type="ECO:0000256" key="2">
    <source>
        <dbReference type="ARBA" id="ARBA00005811"/>
    </source>
</evidence>
<name>A0A523YPW2_UNCAE</name>
<dbReference type="InterPro" id="IPR003400">
    <property type="entry name" value="ExbD"/>
</dbReference>
<dbReference type="Proteomes" id="UP000316925">
    <property type="component" value="Unassembled WGS sequence"/>
</dbReference>
<dbReference type="PANTHER" id="PTHR30558">
    <property type="entry name" value="EXBD MEMBRANE COMPONENT OF PMF-DRIVEN MACROMOLECULE IMPORT SYSTEM"/>
    <property type="match status" value="1"/>
</dbReference>
<evidence type="ECO:0000256" key="7">
    <source>
        <dbReference type="RuleBase" id="RU003879"/>
    </source>
</evidence>
<sequence>MHFRRPKSRVEAAFNLTPLIDVVFLLLIFFMLTTTFRTIFQGIKVDLPTTTTPQEKIEENIVISITRDNRIYLGAKRVKKSALVKLLKSRLKGRPGLVIINADKNTRHGQVVEVMDLAKQAGAGRLGILTSYVKVVKKGG</sequence>
<keyword evidence="6 8" id="KW-0472">Membrane</keyword>
<keyword evidence="3" id="KW-1003">Cell membrane</keyword>
<gene>
    <name evidence="9" type="ORF">E3J33_01645</name>
</gene>
<reference evidence="9 10" key="1">
    <citation type="submission" date="2019-03" db="EMBL/GenBank/DDBJ databases">
        <title>Metabolic potential of uncultured bacteria and archaea associated with petroleum seepage in deep-sea sediments.</title>
        <authorList>
            <person name="Dong X."/>
            <person name="Hubert C."/>
        </authorList>
    </citation>
    <scope>NUCLEOTIDE SEQUENCE [LARGE SCALE GENOMIC DNA]</scope>
    <source>
        <strain evidence="9">E29_bin28</strain>
    </source>
</reference>
<comment type="caution">
    <text evidence="9">The sequence shown here is derived from an EMBL/GenBank/DDBJ whole genome shotgun (WGS) entry which is preliminary data.</text>
</comment>
<evidence type="ECO:0000256" key="8">
    <source>
        <dbReference type="SAM" id="Phobius"/>
    </source>
</evidence>
<evidence type="ECO:0000256" key="3">
    <source>
        <dbReference type="ARBA" id="ARBA00022475"/>
    </source>
</evidence>
<dbReference type="AlphaFoldDB" id="A0A523YPW2"/>
<comment type="similarity">
    <text evidence="2 7">Belongs to the ExbD/TolR family.</text>
</comment>
<dbReference type="Pfam" id="PF02472">
    <property type="entry name" value="ExbD"/>
    <property type="match status" value="1"/>
</dbReference>
<proteinExistence type="inferred from homology"/>
<dbReference type="Gene3D" id="3.30.420.270">
    <property type="match status" value="1"/>
</dbReference>
<dbReference type="GO" id="GO:0015031">
    <property type="term" value="P:protein transport"/>
    <property type="evidence" value="ECO:0007669"/>
    <property type="project" value="UniProtKB-KW"/>
</dbReference>
<dbReference type="EMBL" id="SOIJ01000095">
    <property type="protein sequence ID" value="TET93546.1"/>
    <property type="molecule type" value="Genomic_DNA"/>
</dbReference>
<protein>
    <submittedName>
        <fullName evidence="9">Biopolymer transporter ExbD</fullName>
    </submittedName>
</protein>
<evidence type="ECO:0000256" key="1">
    <source>
        <dbReference type="ARBA" id="ARBA00004162"/>
    </source>
</evidence>
<organism evidence="9 10">
    <name type="scientific">Aerophobetes bacterium</name>
    <dbReference type="NCBI Taxonomy" id="2030807"/>
    <lineage>
        <taxon>Bacteria</taxon>
        <taxon>Candidatus Aerophobota</taxon>
    </lineage>
</organism>
<dbReference type="GO" id="GO:0005886">
    <property type="term" value="C:plasma membrane"/>
    <property type="evidence" value="ECO:0007669"/>
    <property type="project" value="UniProtKB-SubCell"/>
</dbReference>
<evidence type="ECO:0000256" key="6">
    <source>
        <dbReference type="ARBA" id="ARBA00023136"/>
    </source>
</evidence>
<keyword evidence="7" id="KW-0813">Transport</keyword>
<evidence type="ECO:0000256" key="4">
    <source>
        <dbReference type="ARBA" id="ARBA00022692"/>
    </source>
</evidence>
<dbReference type="PANTHER" id="PTHR30558:SF3">
    <property type="entry name" value="BIOPOLYMER TRANSPORT PROTEIN EXBD-RELATED"/>
    <property type="match status" value="1"/>
</dbReference>
<evidence type="ECO:0000256" key="5">
    <source>
        <dbReference type="ARBA" id="ARBA00022989"/>
    </source>
</evidence>
<evidence type="ECO:0000313" key="9">
    <source>
        <dbReference type="EMBL" id="TET93546.1"/>
    </source>
</evidence>
<comment type="subcellular location">
    <subcellularLocation>
        <location evidence="1">Cell membrane</location>
        <topology evidence="1">Single-pass membrane protein</topology>
    </subcellularLocation>
    <subcellularLocation>
        <location evidence="7">Cell membrane</location>
        <topology evidence="7">Single-pass type II membrane protein</topology>
    </subcellularLocation>
</comment>
<keyword evidence="4 7" id="KW-0812">Transmembrane</keyword>
<evidence type="ECO:0000313" key="10">
    <source>
        <dbReference type="Proteomes" id="UP000316925"/>
    </source>
</evidence>
<dbReference type="GO" id="GO:0022857">
    <property type="term" value="F:transmembrane transporter activity"/>
    <property type="evidence" value="ECO:0007669"/>
    <property type="project" value="InterPro"/>
</dbReference>